<dbReference type="Pfam" id="PF03176">
    <property type="entry name" value="MMPL"/>
    <property type="match status" value="2"/>
</dbReference>
<evidence type="ECO:0000256" key="7">
    <source>
        <dbReference type="SAM" id="Phobius"/>
    </source>
</evidence>
<feature type="transmembrane region" description="Helical" evidence="7">
    <location>
        <begin position="550"/>
        <end position="572"/>
    </location>
</feature>
<dbReference type="Gene3D" id="1.20.1640.10">
    <property type="entry name" value="Multidrug efflux transporter AcrB transmembrane domain"/>
    <property type="match status" value="2"/>
</dbReference>
<dbReference type="InterPro" id="IPR050545">
    <property type="entry name" value="Mycobact_MmpL"/>
</dbReference>
<keyword evidence="5 7" id="KW-1133">Transmembrane helix</keyword>
<evidence type="ECO:0000256" key="6">
    <source>
        <dbReference type="ARBA" id="ARBA00023136"/>
    </source>
</evidence>
<dbReference type="InterPro" id="IPR000731">
    <property type="entry name" value="SSD"/>
</dbReference>
<proteinExistence type="inferred from homology"/>
<evidence type="ECO:0000259" key="8">
    <source>
        <dbReference type="PROSITE" id="PS50156"/>
    </source>
</evidence>
<dbReference type="SUPFAM" id="SSF82866">
    <property type="entry name" value="Multidrug efflux transporter AcrB transmembrane domain"/>
    <property type="match status" value="2"/>
</dbReference>
<feature type="transmembrane region" description="Helical" evidence="7">
    <location>
        <begin position="664"/>
        <end position="688"/>
    </location>
</feature>
<dbReference type="RefSeq" id="WP_376808546.1">
    <property type="nucleotide sequence ID" value="NZ_JBHTAC010000028.1"/>
</dbReference>
<evidence type="ECO:0000256" key="1">
    <source>
        <dbReference type="ARBA" id="ARBA00004651"/>
    </source>
</evidence>
<feature type="transmembrane region" description="Helical" evidence="7">
    <location>
        <begin position="305"/>
        <end position="329"/>
    </location>
</feature>
<dbReference type="EMBL" id="JBHTAC010000028">
    <property type="protein sequence ID" value="MFC7245634.1"/>
    <property type="molecule type" value="Genomic_DNA"/>
</dbReference>
<feature type="transmembrane region" description="Helical" evidence="7">
    <location>
        <begin position="205"/>
        <end position="223"/>
    </location>
</feature>
<feature type="domain" description="SSD" evidence="8">
    <location>
        <begin position="203"/>
        <end position="327"/>
    </location>
</feature>
<sequence length="769" mass="78606">MATLLYRLGRFSFRRRGLVTALWLVLLAALGTGAATLSGPTSNAFSIPGTESSEALTVLREKMGVGADDAAAQVVFTAPDQATLTGPTQQAAIAEAVSALRAAPHVAQVSDPFQSQTVSPDQRTAFASVSYAVPAGDLTDADRQALYAAGRTAEQADLGVEFGGTATQQQSAGGAAEAIGIAVAAFILLITFGSLVAAGLPLLTAVLGVGFGMAGIQVATGFFDLSSSTSALATMLGLAVAIDYALFVVSRFRNELADGHEPEQAAGRAVGTAGSAVVFAGLTVIIALVALSVTGIPFLTAMGVAAAGTVAVAVAITLSLVPALLGFAGPRILTRDNRRGIGRHRSPGTMPMGGHWARGVLRRRIPALLLSLGVAGVMAIPALDLNLALPDDSTAAADSTQRRAYDQLSEGFGAGFNGPLLLVVEDNLGDVGTAAQQSQQIVSQLPDVVMVTPPTINAARDTAMLTVIPRSGPGTQQTKDLVAAIRDHAPEVTASTGGDLAVTGTAALNIDVSDKLTAALGPYLAIVVGLAFVLLMLVFRSVLVPLKATLGFLISVAAAFGALVAVFQWGWLADLFGVESTGPIVSVMPIFLIGVLFGLAMDYEVFLVTRAREEYVHGATPDEAIVTGTRHGARVVTAAALIMISVFAGFILTDDTIVKSLGFALAVGVAVDAFLVRMTIVPAVMSLLGKAAWWLPAWLDRLLPDIDVEGEQLARRLAAEQAPAGPVPAEAGSPAPPVAGIDERAAGCDSDSGCGACAGLAEPRQLVAV</sequence>
<dbReference type="PANTHER" id="PTHR33406">
    <property type="entry name" value="MEMBRANE PROTEIN MJ1562-RELATED"/>
    <property type="match status" value="1"/>
</dbReference>
<reference evidence="10" key="1">
    <citation type="journal article" date="2019" name="Int. J. Syst. Evol. Microbiol.">
        <title>The Global Catalogue of Microorganisms (GCM) 10K type strain sequencing project: providing services to taxonomists for standard genome sequencing and annotation.</title>
        <authorList>
            <consortium name="The Broad Institute Genomics Platform"/>
            <consortium name="The Broad Institute Genome Sequencing Center for Infectious Disease"/>
            <person name="Wu L."/>
            <person name="Ma J."/>
        </authorList>
    </citation>
    <scope>NUCLEOTIDE SEQUENCE [LARGE SCALE GENOMIC DNA]</scope>
    <source>
        <strain evidence="10">CGMCC 1.9106</strain>
    </source>
</reference>
<dbReference type="InterPro" id="IPR004869">
    <property type="entry name" value="MMPL_dom"/>
</dbReference>
<feature type="transmembrane region" description="Helical" evidence="7">
    <location>
        <begin position="229"/>
        <end position="249"/>
    </location>
</feature>
<evidence type="ECO:0000313" key="10">
    <source>
        <dbReference type="Proteomes" id="UP001596392"/>
    </source>
</evidence>
<accession>A0ABW2H2Z5</accession>
<feature type="transmembrane region" description="Helical" evidence="7">
    <location>
        <begin position="584"/>
        <end position="603"/>
    </location>
</feature>
<comment type="subcellular location">
    <subcellularLocation>
        <location evidence="1">Cell membrane</location>
        <topology evidence="1">Multi-pass membrane protein</topology>
    </subcellularLocation>
</comment>
<protein>
    <submittedName>
        <fullName evidence="9">MMPL family transporter</fullName>
    </submittedName>
</protein>
<feature type="transmembrane region" description="Helical" evidence="7">
    <location>
        <begin position="178"/>
        <end position="198"/>
    </location>
</feature>
<feature type="transmembrane region" description="Helical" evidence="7">
    <location>
        <begin position="523"/>
        <end position="543"/>
    </location>
</feature>
<evidence type="ECO:0000256" key="4">
    <source>
        <dbReference type="ARBA" id="ARBA00022692"/>
    </source>
</evidence>
<feature type="transmembrane region" description="Helical" evidence="7">
    <location>
        <begin position="635"/>
        <end position="652"/>
    </location>
</feature>
<dbReference type="PROSITE" id="PS50156">
    <property type="entry name" value="SSD"/>
    <property type="match status" value="2"/>
</dbReference>
<comment type="caution">
    <text evidence="9">The sequence shown here is derived from an EMBL/GenBank/DDBJ whole genome shotgun (WGS) entry which is preliminary data.</text>
</comment>
<name>A0ABW2H2Z5_9ACTN</name>
<comment type="similarity">
    <text evidence="2">Belongs to the resistance-nodulation-cell division (RND) (TC 2.A.6) family. MmpL subfamily.</text>
</comment>
<evidence type="ECO:0000313" key="9">
    <source>
        <dbReference type="EMBL" id="MFC7245634.1"/>
    </source>
</evidence>
<keyword evidence="4 7" id="KW-0812">Transmembrane</keyword>
<evidence type="ECO:0000256" key="2">
    <source>
        <dbReference type="ARBA" id="ARBA00010157"/>
    </source>
</evidence>
<evidence type="ECO:0000256" key="3">
    <source>
        <dbReference type="ARBA" id="ARBA00022475"/>
    </source>
</evidence>
<feature type="transmembrane region" description="Helical" evidence="7">
    <location>
        <begin position="365"/>
        <end position="383"/>
    </location>
</feature>
<organism evidence="9 10">
    <name type="scientific">Catellatospora aurea</name>
    <dbReference type="NCBI Taxonomy" id="1337874"/>
    <lineage>
        <taxon>Bacteria</taxon>
        <taxon>Bacillati</taxon>
        <taxon>Actinomycetota</taxon>
        <taxon>Actinomycetes</taxon>
        <taxon>Micromonosporales</taxon>
        <taxon>Micromonosporaceae</taxon>
        <taxon>Catellatospora</taxon>
    </lineage>
</organism>
<gene>
    <name evidence="9" type="ORF">ACFQO7_24435</name>
</gene>
<evidence type="ECO:0000256" key="5">
    <source>
        <dbReference type="ARBA" id="ARBA00022989"/>
    </source>
</evidence>
<feature type="transmembrane region" description="Helical" evidence="7">
    <location>
        <begin position="270"/>
        <end position="293"/>
    </location>
</feature>
<dbReference type="Proteomes" id="UP001596392">
    <property type="component" value="Unassembled WGS sequence"/>
</dbReference>
<dbReference type="PANTHER" id="PTHR33406:SF11">
    <property type="entry name" value="MEMBRANE PROTEIN SCO6666-RELATED"/>
    <property type="match status" value="1"/>
</dbReference>
<keyword evidence="3" id="KW-1003">Cell membrane</keyword>
<feature type="domain" description="SSD" evidence="8">
    <location>
        <begin position="522"/>
        <end position="687"/>
    </location>
</feature>
<keyword evidence="6 7" id="KW-0472">Membrane</keyword>
<keyword evidence="10" id="KW-1185">Reference proteome</keyword>